<dbReference type="EMBL" id="JANPWB010000004">
    <property type="protein sequence ID" value="KAJ1191110.1"/>
    <property type="molecule type" value="Genomic_DNA"/>
</dbReference>
<comment type="caution">
    <text evidence="1">The sequence shown here is derived from an EMBL/GenBank/DDBJ whole genome shotgun (WGS) entry which is preliminary data.</text>
</comment>
<dbReference type="AlphaFoldDB" id="A0AAV7UPY2"/>
<sequence>MGKPRCTRLKLRGQIIVWEFQPGKKDEMQTSLGPLAPTLEYGGAGLLSYLASVRGRVAALGLALATLVDLPAMSVLT</sequence>
<evidence type="ECO:0000313" key="1">
    <source>
        <dbReference type="EMBL" id="KAJ1191110.1"/>
    </source>
</evidence>
<reference evidence="1" key="1">
    <citation type="journal article" date="2022" name="bioRxiv">
        <title>Sequencing and chromosome-scale assembly of the giantPleurodeles waltlgenome.</title>
        <authorList>
            <person name="Brown T."/>
            <person name="Elewa A."/>
            <person name="Iarovenko S."/>
            <person name="Subramanian E."/>
            <person name="Araus A.J."/>
            <person name="Petzold A."/>
            <person name="Susuki M."/>
            <person name="Suzuki K.-i.T."/>
            <person name="Hayashi T."/>
            <person name="Toyoda A."/>
            <person name="Oliveira C."/>
            <person name="Osipova E."/>
            <person name="Leigh N.D."/>
            <person name="Simon A."/>
            <person name="Yun M.H."/>
        </authorList>
    </citation>
    <scope>NUCLEOTIDE SEQUENCE</scope>
    <source>
        <strain evidence="1">20211129_DDA</strain>
        <tissue evidence="1">Liver</tissue>
    </source>
</reference>
<dbReference type="Proteomes" id="UP001066276">
    <property type="component" value="Chromosome 2_2"/>
</dbReference>
<name>A0AAV7UPY2_PLEWA</name>
<gene>
    <name evidence="1" type="ORF">NDU88_000426</name>
</gene>
<protein>
    <submittedName>
        <fullName evidence="1">Uncharacterized protein</fullName>
    </submittedName>
</protein>
<proteinExistence type="predicted"/>
<keyword evidence="2" id="KW-1185">Reference proteome</keyword>
<accession>A0AAV7UPY2</accession>
<evidence type="ECO:0000313" key="2">
    <source>
        <dbReference type="Proteomes" id="UP001066276"/>
    </source>
</evidence>
<organism evidence="1 2">
    <name type="scientific">Pleurodeles waltl</name>
    <name type="common">Iberian ribbed newt</name>
    <dbReference type="NCBI Taxonomy" id="8319"/>
    <lineage>
        <taxon>Eukaryota</taxon>
        <taxon>Metazoa</taxon>
        <taxon>Chordata</taxon>
        <taxon>Craniata</taxon>
        <taxon>Vertebrata</taxon>
        <taxon>Euteleostomi</taxon>
        <taxon>Amphibia</taxon>
        <taxon>Batrachia</taxon>
        <taxon>Caudata</taxon>
        <taxon>Salamandroidea</taxon>
        <taxon>Salamandridae</taxon>
        <taxon>Pleurodelinae</taxon>
        <taxon>Pleurodeles</taxon>
    </lineage>
</organism>